<sequence>MRLAFELEVWHLFGMAVTLISAFWALIALIVKQFNAGLASRFETLENARSEESSRTNERFDRIEQSQKNLDRDLLMLKAELPDRYVRREDAIRSEMTLHAKFDGLAARIDTFLRVKNND</sequence>
<keyword evidence="3" id="KW-1185">Reference proteome</keyword>
<dbReference type="OrthoDB" id="5689128at2"/>
<evidence type="ECO:0000313" key="2">
    <source>
        <dbReference type="EMBL" id="TCS38510.1"/>
    </source>
</evidence>
<name>A0A4V2UJ36_PAULE</name>
<keyword evidence="1" id="KW-0812">Transmembrane</keyword>
<keyword evidence="1" id="KW-0472">Membrane</keyword>
<gene>
    <name evidence="2" type="ORF">EDC30_102249</name>
</gene>
<protein>
    <submittedName>
        <fullName evidence="2">Uncharacterized protein</fullName>
    </submittedName>
</protein>
<accession>A0A4V2UJ36</accession>
<feature type="transmembrane region" description="Helical" evidence="1">
    <location>
        <begin position="12"/>
        <end position="31"/>
    </location>
</feature>
<dbReference type="AlphaFoldDB" id="A0A4V2UJ36"/>
<proteinExistence type="predicted"/>
<evidence type="ECO:0000313" key="3">
    <source>
        <dbReference type="Proteomes" id="UP000295382"/>
    </source>
</evidence>
<dbReference type="EMBL" id="SLZQ01000002">
    <property type="protein sequence ID" value="TCS38510.1"/>
    <property type="molecule type" value="Genomic_DNA"/>
</dbReference>
<organism evidence="2 3">
    <name type="scientific">Paucimonas lemoignei</name>
    <name type="common">Pseudomonas lemoignei</name>
    <dbReference type="NCBI Taxonomy" id="29443"/>
    <lineage>
        <taxon>Bacteria</taxon>
        <taxon>Pseudomonadati</taxon>
        <taxon>Pseudomonadota</taxon>
        <taxon>Betaproteobacteria</taxon>
        <taxon>Burkholderiales</taxon>
        <taxon>Burkholderiaceae</taxon>
        <taxon>Paucimonas</taxon>
    </lineage>
</organism>
<comment type="caution">
    <text evidence="2">The sequence shown here is derived from an EMBL/GenBank/DDBJ whole genome shotgun (WGS) entry which is preliminary data.</text>
</comment>
<evidence type="ECO:0000256" key="1">
    <source>
        <dbReference type="SAM" id="Phobius"/>
    </source>
</evidence>
<dbReference type="RefSeq" id="WP_132257582.1">
    <property type="nucleotide sequence ID" value="NZ_SLZQ01000002.1"/>
</dbReference>
<keyword evidence="1" id="KW-1133">Transmembrane helix</keyword>
<dbReference type="Proteomes" id="UP000295382">
    <property type="component" value="Unassembled WGS sequence"/>
</dbReference>
<reference evidence="2 3" key="1">
    <citation type="submission" date="2019-03" db="EMBL/GenBank/DDBJ databases">
        <title>Genomic Encyclopedia of Type Strains, Phase IV (KMG-IV): sequencing the most valuable type-strain genomes for metagenomic binning, comparative biology and taxonomic classification.</title>
        <authorList>
            <person name="Goeker M."/>
        </authorList>
    </citation>
    <scope>NUCLEOTIDE SEQUENCE [LARGE SCALE GENOMIC DNA]</scope>
    <source>
        <strain evidence="2 3">DSM 7445</strain>
    </source>
</reference>